<comment type="caution">
    <text evidence="2">The sequence shown here is derived from an EMBL/GenBank/DDBJ whole genome shotgun (WGS) entry which is preliminary data.</text>
</comment>
<dbReference type="RefSeq" id="WP_071390734.1">
    <property type="nucleotide sequence ID" value="NZ_MLQS01000029.1"/>
</dbReference>
<evidence type="ECO:0000313" key="2">
    <source>
        <dbReference type="EMBL" id="OIJ18670.1"/>
    </source>
</evidence>
<dbReference type="Proteomes" id="UP000180057">
    <property type="component" value="Unassembled WGS sequence"/>
</dbReference>
<name>A0A1S2M2C6_9BACI</name>
<dbReference type="InterPro" id="IPR036397">
    <property type="entry name" value="RNaseH_sf"/>
</dbReference>
<organism evidence="2 3">
    <name type="scientific">Anaerobacillus alkalidiazotrophicus</name>
    <dbReference type="NCBI Taxonomy" id="472963"/>
    <lineage>
        <taxon>Bacteria</taxon>
        <taxon>Bacillati</taxon>
        <taxon>Bacillota</taxon>
        <taxon>Bacilli</taxon>
        <taxon>Bacillales</taxon>
        <taxon>Bacillaceae</taxon>
        <taxon>Anaerobacillus</taxon>
    </lineage>
</organism>
<dbReference type="AlphaFoldDB" id="A0A1S2M2C6"/>
<dbReference type="Gene3D" id="3.30.420.10">
    <property type="entry name" value="Ribonuclease H-like superfamily/Ribonuclease H"/>
    <property type="match status" value="1"/>
</dbReference>
<gene>
    <name evidence="2" type="ORF">BKP45_16195</name>
</gene>
<evidence type="ECO:0000259" key="1">
    <source>
        <dbReference type="Pfam" id="PF13456"/>
    </source>
</evidence>
<keyword evidence="3" id="KW-1185">Reference proteome</keyword>
<reference evidence="2 3" key="1">
    <citation type="submission" date="2016-10" db="EMBL/GenBank/DDBJ databases">
        <title>Draft genome sequences of four alkaliphilic bacteria belonging to the Anaerobacillus genus.</title>
        <authorList>
            <person name="Bassil N.M."/>
            <person name="Lloyd J.R."/>
        </authorList>
    </citation>
    <scope>NUCLEOTIDE SEQUENCE [LARGE SCALE GENOMIC DNA]</scope>
    <source>
        <strain evidence="2 3">DSM 22531</strain>
    </source>
</reference>
<dbReference type="EMBL" id="MLQS01000029">
    <property type="protein sequence ID" value="OIJ18670.1"/>
    <property type="molecule type" value="Genomic_DNA"/>
</dbReference>
<protein>
    <recommendedName>
        <fullName evidence="1">RNase H type-1 domain-containing protein</fullName>
    </recommendedName>
</protein>
<accession>A0A1S2M2C6</accession>
<feature type="domain" description="RNase H type-1" evidence="1">
    <location>
        <begin position="14"/>
        <end position="113"/>
    </location>
</feature>
<dbReference type="GO" id="GO:0004523">
    <property type="term" value="F:RNA-DNA hybrid ribonuclease activity"/>
    <property type="evidence" value="ECO:0007669"/>
    <property type="project" value="InterPro"/>
</dbReference>
<dbReference type="Pfam" id="PF13456">
    <property type="entry name" value="RVT_3"/>
    <property type="match status" value="1"/>
</dbReference>
<dbReference type="GO" id="GO:0003676">
    <property type="term" value="F:nucleic acid binding"/>
    <property type="evidence" value="ECO:0007669"/>
    <property type="project" value="InterPro"/>
</dbReference>
<proteinExistence type="predicted"/>
<sequence length="142" mass="16100">MKYIVEGSFKGIVTGAGIVVIEDNGKAKEYSFKELRVDPNSLIAEAFAIKCVIKLILETKKRQENITICTNNMGLFNYQNNSVDTHFEYVNDVIEKINLLKKYANLTIEGISPQIELEARFAQSLSREYLKDETYSLLPNGL</sequence>
<evidence type="ECO:0000313" key="3">
    <source>
        <dbReference type="Proteomes" id="UP000180057"/>
    </source>
</evidence>
<dbReference type="InterPro" id="IPR002156">
    <property type="entry name" value="RNaseH_domain"/>
</dbReference>